<dbReference type="STRING" id="246197.MXAN_2594"/>
<reference evidence="1 2" key="1">
    <citation type="journal article" date="2006" name="Proc. Natl. Acad. Sci. U.S.A.">
        <title>Evolution of sensory complexity recorded in a myxobacterial genome.</title>
        <authorList>
            <person name="Goldman B.S."/>
            <person name="Nierman W.C."/>
            <person name="Kaiser D."/>
            <person name="Slater S.C."/>
            <person name="Durkin A.S."/>
            <person name="Eisen J.A."/>
            <person name="Ronning C.M."/>
            <person name="Barbazuk W.B."/>
            <person name="Blanchard M."/>
            <person name="Field C."/>
            <person name="Halling C."/>
            <person name="Hinkle G."/>
            <person name="Iartchuk O."/>
            <person name="Kim H.S."/>
            <person name="Mackenzie C."/>
            <person name="Madupu R."/>
            <person name="Miller N."/>
            <person name="Shvartsbeyn A."/>
            <person name="Sullivan S.A."/>
            <person name="Vaudin M."/>
            <person name="Wiegand R."/>
            <person name="Kaplan H.B."/>
        </authorList>
    </citation>
    <scope>NUCLEOTIDE SEQUENCE [LARGE SCALE GENOMIC DNA]</scope>
    <source>
        <strain evidence="2">DK1622</strain>
    </source>
</reference>
<evidence type="ECO:0000313" key="2">
    <source>
        <dbReference type="Proteomes" id="UP000002402"/>
    </source>
</evidence>
<dbReference type="KEGG" id="mxa:MXAN_2594"/>
<evidence type="ECO:0000313" key="1">
    <source>
        <dbReference type="EMBL" id="ABF92935.1"/>
    </source>
</evidence>
<proteinExistence type="predicted"/>
<dbReference type="HOGENOM" id="CLU_3390401_0_0_7"/>
<organism evidence="1 2">
    <name type="scientific">Myxococcus xanthus (strain DK1622)</name>
    <dbReference type="NCBI Taxonomy" id="246197"/>
    <lineage>
        <taxon>Bacteria</taxon>
        <taxon>Pseudomonadati</taxon>
        <taxon>Myxococcota</taxon>
        <taxon>Myxococcia</taxon>
        <taxon>Myxococcales</taxon>
        <taxon>Cystobacterineae</taxon>
        <taxon>Myxococcaceae</taxon>
        <taxon>Myxococcus</taxon>
    </lineage>
</organism>
<dbReference type="EnsemblBacteria" id="ABF92935">
    <property type="protein sequence ID" value="ABF92935"/>
    <property type="gene ID" value="MXAN_2594"/>
</dbReference>
<keyword evidence="2" id="KW-1185">Reference proteome</keyword>
<dbReference type="EMBL" id="CP000113">
    <property type="protein sequence ID" value="ABF92935.1"/>
    <property type="molecule type" value="Genomic_DNA"/>
</dbReference>
<accession>Q1D960</accession>
<dbReference type="AlphaFoldDB" id="Q1D960"/>
<gene>
    <name evidence="1" type="ordered locus">MXAN_2594</name>
</gene>
<name>Q1D960_MYXXD</name>
<dbReference type="Proteomes" id="UP000002402">
    <property type="component" value="Chromosome"/>
</dbReference>
<sequence length="32" mass="3388">MTACLSRNPDCRHAPCVFANQRVALTSALIAG</sequence>
<protein>
    <submittedName>
        <fullName evidence="1">Uncharacterized protein</fullName>
    </submittedName>
</protein>